<keyword evidence="3" id="KW-0677">Repeat</keyword>
<feature type="region of interest" description="Disordered" evidence="10">
    <location>
        <begin position="201"/>
        <end position="222"/>
    </location>
</feature>
<dbReference type="CDD" id="cd15571">
    <property type="entry name" value="ePHD"/>
    <property type="match status" value="1"/>
</dbReference>
<dbReference type="InterPro" id="IPR001357">
    <property type="entry name" value="BRCT_dom"/>
</dbReference>
<dbReference type="CDD" id="cd17734">
    <property type="entry name" value="BRCT_Bard1_rpt1"/>
    <property type="match status" value="1"/>
</dbReference>
<feature type="domain" description="PHD-type" evidence="13">
    <location>
        <begin position="585"/>
        <end position="705"/>
    </location>
</feature>
<dbReference type="EMBL" id="OX459118">
    <property type="protein sequence ID" value="CAI9089703.1"/>
    <property type="molecule type" value="Genomic_DNA"/>
</dbReference>
<evidence type="ECO:0000256" key="6">
    <source>
        <dbReference type="ARBA" id="ARBA00022833"/>
    </source>
</evidence>
<proteinExistence type="predicted"/>
<evidence type="ECO:0000256" key="10">
    <source>
        <dbReference type="SAM" id="MobiDB-lite"/>
    </source>
</evidence>
<evidence type="ECO:0000259" key="13">
    <source>
        <dbReference type="PROSITE" id="PS51805"/>
    </source>
</evidence>
<evidence type="ECO:0000256" key="9">
    <source>
        <dbReference type="PROSITE-ProRule" id="PRU00175"/>
    </source>
</evidence>
<dbReference type="Gene3D" id="3.30.40.10">
    <property type="entry name" value="Zinc/RING finger domain, C3HC4 (zinc finger)"/>
    <property type="match status" value="2"/>
</dbReference>
<comment type="subcellular location">
    <subcellularLocation>
        <location evidence="1">Nucleus</location>
    </subcellularLocation>
</comment>
<dbReference type="SMART" id="SM00249">
    <property type="entry name" value="PHD"/>
    <property type="match status" value="1"/>
</dbReference>
<evidence type="ECO:0000256" key="5">
    <source>
        <dbReference type="ARBA" id="ARBA00022771"/>
    </source>
</evidence>
<dbReference type="PROSITE" id="PS50089">
    <property type="entry name" value="ZF_RING_2"/>
    <property type="match status" value="1"/>
</dbReference>
<dbReference type="PROSITE" id="PS50172">
    <property type="entry name" value="BRCT"/>
    <property type="match status" value="2"/>
</dbReference>
<dbReference type="PROSITE" id="PS00518">
    <property type="entry name" value="ZF_RING_1"/>
    <property type="match status" value="1"/>
</dbReference>
<dbReference type="PROSITE" id="PS51805">
    <property type="entry name" value="EPHD"/>
    <property type="match status" value="1"/>
</dbReference>
<keyword evidence="7" id="KW-0234">DNA repair</keyword>
<dbReference type="InterPro" id="IPR031099">
    <property type="entry name" value="BRCA1-associated"/>
</dbReference>
<evidence type="ECO:0000256" key="7">
    <source>
        <dbReference type="ARBA" id="ARBA00023204"/>
    </source>
</evidence>
<feature type="region of interest" description="Disordered" evidence="10">
    <location>
        <begin position="333"/>
        <end position="356"/>
    </location>
</feature>
<evidence type="ECO:0000259" key="11">
    <source>
        <dbReference type="PROSITE" id="PS50089"/>
    </source>
</evidence>
<feature type="compositionally biased region" description="Basic and acidic residues" evidence="10">
    <location>
        <begin position="98"/>
        <end position="114"/>
    </location>
</feature>
<keyword evidence="5 9" id="KW-0863">Zinc-finger</keyword>
<evidence type="ECO:0000256" key="8">
    <source>
        <dbReference type="ARBA" id="ARBA00023242"/>
    </source>
</evidence>
<dbReference type="Pfam" id="PF13923">
    <property type="entry name" value="zf-C3HC4_2"/>
    <property type="match status" value="1"/>
</dbReference>
<accession>A0AAV1C3G6</accession>
<evidence type="ECO:0000256" key="3">
    <source>
        <dbReference type="ARBA" id="ARBA00022737"/>
    </source>
</evidence>
<reference evidence="14" key="1">
    <citation type="submission" date="2023-03" db="EMBL/GenBank/DDBJ databases">
        <authorList>
            <person name="Julca I."/>
        </authorList>
    </citation>
    <scope>NUCLEOTIDE SEQUENCE</scope>
</reference>
<dbReference type="Pfam" id="PF00533">
    <property type="entry name" value="BRCT"/>
    <property type="match status" value="1"/>
</dbReference>
<dbReference type="InterPro" id="IPR001841">
    <property type="entry name" value="Znf_RING"/>
</dbReference>
<protein>
    <submittedName>
        <fullName evidence="14">OLC1v1024324C2</fullName>
    </submittedName>
</protein>
<dbReference type="PANTHER" id="PTHR13763">
    <property type="entry name" value="BREAST CANCER TYPE 1 SUSCEPTIBILITY PROTEIN BRCA1"/>
    <property type="match status" value="1"/>
</dbReference>
<dbReference type="GO" id="GO:0005634">
    <property type="term" value="C:nucleus"/>
    <property type="evidence" value="ECO:0007669"/>
    <property type="project" value="UniProtKB-SubCell"/>
</dbReference>
<dbReference type="PANTHER" id="PTHR13763:SF0">
    <property type="entry name" value="BREAST CANCER TYPE 1 SUSCEPTIBILITY PROTEIN"/>
    <property type="match status" value="1"/>
</dbReference>
<dbReference type="InterPro" id="IPR001965">
    <property type="entry name" value="Znf_PHD"/>
</dbReference>
<evidence type="ECO:0000256" key="1">
    <source>
        <dbReference type="ARBA" id="ARBA00004123"/>
    </source>
</evidence>
<feature type="region of interest" description="Disordered" evidence="10">
    <location>
        <begin position="95"/>
        <end position="165"/>
    </location>
</feature>
<feature type="domain" description="BRCT" evidence="12">
    <location>
        <begin position="748"/>
        <end position="842"/>
    </location>
</feature>
<dbReference type="Gene3D" id="3.40.50.10190">
    <property type="entry name" value="BRCT domain"/>
    <property type="match status" value="2"/>
</dbReference>
<evidence type="ECO:0000313" key="14">
    <source>
        <dbReference type="EMBL" id="CAI9089703.1"/>
    </source>
</evidence>
<dbReference type="InterPro" id="IPR034732">
    <property type="entry name" value="EPHD"/>
</dbReference>
<dbReference type="FunFam" id="3.40.50.10190:FF:000006">
    <property type="entry name" value="Breast cancer type 1 susceptibility protein homolog"/>
    <property type="match status" value="1"/>
</dbReference>
<dbReference type="Proteomes" id="UP001161247">
    <property type="component" value="Chromosome 1"/>
</dbReference>
<dbReference type="InterPro" id="IPR017907">
    <property type="entry name" value="Znf_RING_CS"/>
</dbReference>
<gene>
    <name evidence="14" type="ORF">OLC1_LOCUS1998</name>
</gene>
<evidence type="ECO:0000259" key="12">
    <source>
        <dbReference type="PROSITE" id="PS50172"/>
    </source>
</evidence>
<feature type="compositionally biased region" description="Polar residues" evidence="10">
    <location>
        <begin position="207"/>
        <end position="216"/>
    </location>
</feature>
<keyword evidence="4" id="KW-0227">DNA damage</keyword>
<dbReference type="GO" id="GO:0008270">
    <property type="term" value="F:zinc ion binding"/>
    <property type="evidence" value="ECO:0007669"/>
    <property type="project" value="UniProtKB-KW"/>
</dbReference>
<keyword evidence="6" id="KW-0862">Zinc</keyword>
<dbReference type="GO" id="GO:0000724">
    <property type="term" value="P:double-strand break repair via homologous recombination"/>
    <property type="evidence" value="ECO:0007669"/>
    <property type="project" value="TreeGrafter"/>
</dbReference>
<feature type="domain" description="BRCT" evidence="12">
    <location>
        <begin position="863"/>
        <end position="970"/>
    </location>
</feature>
<dbReference type="InterPro" id="IPR013083">
    <property type="entry name" value="Znf_RING/FYVE/PHD"/>
</dbReference>
<organism evidence="14 15">
    <name type="scientific">Oldenlandia corymbosa var. corymbosa</name>
    <dbReference type="NCBI Taxonomy" id="529605"/>
    <lineage>
        <taxon>Eukaryota</taxon>
        <taxon>Viridiplantae</taxon>
        <taxon>Streptophyta</taxon>
        <taxon>Embryophyta</taxon>
        <taxon>Tracheophyta</taxon>
        <taxon>Spermatophyta</taxon>
        <taxon>Magnoliopsida</taxon>
        <taxon>eudicotyledons</taxon>
        <taxon>Gunneridae</taxon>
        <taxon>Pentapetalae</taxon>
        <taxon>asterids</taxon>
        <taxon>lamiids</taxon>
        <taxon>Gentianales</taxon>
        <taxon>Rubiaceae</taxon>
        <taxon>Rubioideae</taxon>
        <taxon>Spermacoceae</taxon>
        <taxon>Hedyotis-Oldenlandia complex</taxon>
        <taxon>Oldenlandia</taxon>
    </lineage>
</organism>
<feature type="compositionally biased region" description="Basic and acidic residues" evidence="10">
    <location>
        <begin position="156"/>
        <end position="165"/>
    </location>
</feature>
<dbReference type="AlphaFoldDB" id="A0AAV1C3G6"/>
<feature type="domain" description="RING-type" evidence="11">
    <location>
        <begin position="16"/>
        <end position="54"/>
    </location>
</feature>
<keyword evidence="2" id="KW-0479">Metal-binding</keyword>
<dbReference type="GO" id="GO:0004842">
    <property type="term" value="F:ubiquitin-protein transferase activity"/>
    <property type="evidence" value="ECO:0007669"/>
    <property type="project" value="TreeGrafter"/>
</dbReference>
<dbReference type="InterPro" id="IPR036420">
    <property type="entry name" value="BRCT_dom_sf"/>
</dbReference>
<evidence type="ECO:0000256" key="4">
    <source>
        <dbReference type="ARBA" id="ARBA00022763"/>
    </source>
</evidence>
<dbReference type="FunFam" id="3.30.40.10:FF:000352">
    <property type="entry name" value="Breast cancer associated RING 1"/>
    <property type="match status" value="1"/>
</dbReference>
<dbReference type="SMART" id="SM00292">
    <property type="entry name" value="BRCT"/>
    <property type="match status" value="2"/>
</dbReference>
<keyword evidence="8" id="KW-0539">Nucleus</keyword>
<evidence type="ECO:0000313" key="15">
    <source>
        <dbReference type="Proteomes" id="UP001161247"/>
    </source>
</evidence>
<keyword evidence="15" id="KW-1185">Reference proteome</keyword>
<dbReference type="Pfam" id="PF13771">
    <property type="entry name" value="zf-HC5HC2H"/>
    <property type="match status" value="1"/>
</dbReference>
<dbReference type="GO" id="GO:0045944">
    <property type="term" value="P:positive regulation of transcription by RNA polymerase II"/>
    <property type="evidence" value="ECO:0007669"/>
    <property type="project" value="TreeGrafter"/>
</dbReference>
<evidence type="ECO:0000256" key="2">
    <source>
        <dbReference type="ARBA" id="ARBA00022723"/>
    </source>
</evidence>
<sequence>MANASHLESMGKELKCPICLSLLNKAVSLTCNHVFCCCCIEESMKASSYCPVCKVPFRRREIRPAPHMDNLVNIYKSMEAASGVNIFLTQVAPPMRSSDIENHPDGGRSCELQDNRQTSTGLSASERKKRNAARALKESDSIPVKPSFPAKKRVHVPHDTPSDSRFAKLIDEPRTSTGGRRVDKPVLEQMEEPLFAPFFWLKDDNSPKTTQQSSGDQIFETPPDVPCFSDIKDSDDEFPCDLSPEVGKCYPDGEKDMFDSEMFEWTQRPCSPELCSSPEQRESEDDTECLKQVEDGSVSRTESIILESGPAKGSIMNNAADKKDPNFPIPCFPKNKTDNKKAGVSGKRSNKAVVRKQRKRAWKISADASEVPNELENLGEEILEKSGNGEESSVLKKGSKSEENILTDTYLMRTKGNLSSSCDGENISAQDKSRIVIDLPVQKKCRKRSTSKNIGQTRGSTYSVCKSSCATEGKSLKAANKSMDLHQSEIRLTYVREKSPCDEAECFDMGRTLKRCKANHSEKMATSKSVRFSEENNAYYHNTKRKLASEEVKKSGVVLESFNEGNMVNSSGAEASPRSFGDRDKNFCAFCHSTECSEVSGVMLHYLNGKPVAGDHIKGPNVIHCHKNCTEWAPNVFFEEDNAINLEAELRRSLKIKCGLCGNRGAALGCFERTCRKSFHIPCAKMTSQFRWDHENFVLLCPLHASSKLPCEMPANHSTQKKLSTKRDSRIKKVQTAKDAVKENLQWKSCKNARDYVLCCSGLTSIEKEIVSQLEKFSGITVIKNWDPSVTHVVAATDDNGACKRTLKFLMGVLEGKWILNIEWVGACIKSMKLVDEQPYEVKVDAHGIKDGPHIGRLRFLNKEPKLFSGCKFYFIGEFETSYKGFLTDLVIAAGGSTLKRKPAPKGQDLFTPNSSTVFVVYNAEQPEQEESGRSKRRSLLKHSIPPDAEALATSSGGVAVSNAWLLNSIAGCKVQKTPE</sequence>
<dbReference type="SUPFAM" id="SSF57850">
    <property type="entry name" value="RING/U-box"/>
    <property type="match status" value="1"/>
</dbReference>
<name>A0AAV1C3G6_OLDCO</name>
<dbReference type="SUPFAM" id="SSF52113">
    <property type="entry name" value="BRCT domain"/>
    <property type="match status" value="2"/>
</dbReference>
<dbReference type="SMART" id="SM00184">
    <property type="entry name" value="RING"/>
    <property type="match status" value="2"/>
</dbReference>